<evidence type="ECO:0000259" key="13">
    <source>
        <dbReference type="PROSITE" id="PS50262"/>
    </source>
</evidence>
<protein>
    <recommendedName>
        <fullName evidence="13">G-protein coupled receptors family 1 profile domain-containing protein</fullName>
    </recommendedName>
</protein>
<evidence type="ECO:0000313" key="14">
    <source>
        <dbReference type="EMBL" id="KAK7930395.1"/>
    </source>
</evidence>
<keyword evidence="6 12" id="KW-0472">Membrane</keyword>
<organism evidence="14 15">
    <name type="scientific">Mugilogobius chulae</name>
    <name type="common">yellowstripe goby</name>
    <dbReference type="NCBI Taxonomy" id="88201"/>
    <lineage>
        <taxon>Eukaryota</taxon>
        <taxon>Metazoa</taxon>
        <taxon>Chordata</taxon>
        <taxon>Craniata</taxon>
        <taxon>Vertebrata</taxon>
        <taxon>Euteleostomi</taxon>
        <taxon>Actinopterygii</taxon>
        <taxon>Neopterygii</taxon>
        <taxon>Teleostei</taxon>
        <taxon>Neoteleostei</taxon>
        <taxon>Acanthomorphata</taxon>
        <taxon>Gobiaria</taxon>
        <taxon>Gobiiformes</taxon>
        <taxon>Gobioidei</taxon>
        <taxon>Gobiidae</taxon>
        <taxon>Gobionellinae</taxon>
        <taxon>Mugilogobius</taxon>
    </lineage>
</organism>
<sequence length="817" mass="90328">MRRVKVCRAEEMLQSQDGRRSNLSSETDFSLNDVDYQLALFSSEDLQGLSRGPDLPWFLLLMSLSLVLSPQLSSEDVPDLTHSPVFLAVSLWLWCWFSLLKSHSNVSQARFKVLMFLGSLVFKILALVLLIRSPERTSWTSLAASSSSRFLSPHVFISLSPQLSSEDVPDLTRGPVFLSASLLMALVLVFLLSSLQKTSQTSLAARSSSRFLSPHGSGCSFFSALLRRRPGPHSRPGLPLRLPPHGSGFVLSPQLSSEDVPDLTRGPVFLSFPLSSCLYLSLFFSDLLRRRPGPHTWPGLPLHLPPHGSDGSFSSALLRRRPGPHSRPGLPLVSSLLMSLSLSLLLRSPQKTSRTSLAARSSSRFLSPHVFISLSSSQISSEDVPDLTRGPVFLSASLLMALVLVLSPQLSSEDVPDLTRGPVFLSASLLMALVLVLSPQLSSEDVPDLTHSLVFLGSSRLMSLALVLSPQLSSEDVPDLTRGPVFLSASLLMALVLVLIMLVCGVGNLLFVVTLVRSGRLRSLADRLVVNLALSDALVALCCPLLLDYYTVRALSWTHGWFLCAGVSYVRAVSLHVSTNALLGIAVDRYLAIVHPLRPRWHRSRLVVLLVWLVPALVSVPVILTSSQTPFSGADGVLKIFCGQVWSVDRRLLYQSYFLSVMLVQFLFPSVPGFQTPQIRSRLLRRRRTVLVLVLVLAAYITCWSPYYVFSVLRDFHASFVSTQRHALTVFYAVDCLAMSNGVFNTLCFVWVKKRDQNQARTRSMSDGVFNTLCLVWVKKRDQNQTRTRTGVRLSTFVKTRSSLEENRTTSTRGTET</sequence>
<comment type="subcellular location">
    <subcellularLocation>
        <location evidence="1">Cell membrane</location>
        <topology evidence="1">Multi-pass membrane protein</topology>
    </subcellularLocation>
</comment>
<dbReference type="SUPFAM" id="SSF81321">
    <property type="entry name" value="Family A G protein-coupled receptor-like"/>
    <property type="match status" value="1"/>
</dbReference>
<evidence type="ECO:0000256" key="7">
    <source>
        <dbReference type="ARBA" id="ARBA00023157"/>
    </source>
</evidence>
<keyword evidence="10 11" id="KW-0807">Transducer</keyword>
<keyword evidence="3 11" id="KW-0812">Transmembrane</keyword>
<keyword evidence="2" id="KW-1003">Cell membrane</keyword>
<proteinExistence type="inferred from homology"/>
<feature type="transmembrane region" description="Helical" evidence="12">
    <location>
        <begin position="84"/>
        <end position="101"/>
    </location>
</feature>
<dbReference type="PROSITE" id="PS50262">
    <property type="entry name" value="G_PROTEIN_RECEP_F1_2"/>
    <property type="match status" value="1"/>
</dbReference>
<evidence type="ECO:0000256" key="10">
    <source>
        <dbReference type="ARBA" id="ARBA00023224"/>
    </source>
</evidence>
<dbReference type="PANTHER" id="PTHR24238:SF74">
    <property type="entry name" value="PROKINETICIN RECEPTOR 2"/>
    <property type="match status" value="1"/>
</dbReference>
<name>A0AAW0PL44_9GOBI</name>
<evidence type="ECO:0000256" key="8">
    <source>
        <dbReference type="ARBA" id="ARBA00023170"/>
    </source>
</evidence>
<feature type="transmembrane region" description="Helical" evidence="12">
    <location>
        <begin position="559"/>
        <end position="585"/>
    </location>
</feature>
<evidence type="ECO:0000256" key="9">
    <source>
        <dbReference type="ARBA" id="ARBA00023180"/>
    </source>
</evidence>
<feature type="transmembrane region" description="Helical" evidence="12">
    <location>
        <begin position="423"/>
        <end position="441"/>
    </location>
</feature>
<dbReference type="PANTHER" id="PTHR24238">
    <property type="entry name" value="G-PROTEIN COUPLED RECEPTOR"/>
    <property type="match status" value="1"/>
</dbReference>
<feature type="transmembrane region" description="Helical" evidence="12">
    <location>
        <begin position="730"/>
        <end position="752"/>
    </location>
</feature>
<dbReference type="InterPro" id="IPR017452">
    <property type="entry name" value="GPCR_Rhodpsn_7TM"/>
</dbReference>
<feature type="transmembrane region" description="Helical" evidence="12">
    <location>
        <begin position="176"/>
        <end position="195"/>
    </location>
</feature>
<dbReference type="PROSITE" id="PS00237">
    <property type="entry name" value="G_PROTEIN_RECEP_F1_1"/>
    <property type="match status" value="1"/>
</dbReference>
<feature type="transmembrane region" description="Helical" evidence="12">
    <location>
        <begin position="652"/>
        <end position="669"/>
    </location>
</feature>
<gene>
    <name evidence="14" type="ORF">WMY93_006790</name>
</gene>
<dbReference type="EMBL" id="JBBPFD010000004">
    <property type="protein sequence ID" value="KAK7930395.1"/>
    <property type="molecule type" value="Genomic_DNA"/>
</dbReference>
<evidence type="ECO:0000256" key="4">
    <source>
        <dbReference type="ARBA" id="ARBA00022989"/>
    </source>
</evidence>
<evidence type="ECO:0000256" key="3">
    <source>
        <dbReference type="ARBA" id="ARBA00022692"/>
    </source>
</evidence>
<dbReference type="GO" id="GO:0005886">
    <property type="term" value="C:plasma membrane"/>
    <property type="evidence" value="ECO:0007669"/>
    <property type="project" value="UniProtKB-SubCell"/>
</dbReference>
<feature type="domain" description="G-protein coupled receptors family 1 profile" evidence="13">
    <location>
        <begin position="507"/>
        <end position="749"/>
    </location>
</feature>
<dbReference type="Pfam" id="PF00001">
    <property type="entry name" value="7tm_1"/>
    <property type="match status" value="1"/>
</dbReference>
<feature type="transmembrane region" description="Helical" evidence="12">
    <location>
        <begin position="690"/>
        <end position="710"/>
    </location>
</feature>
<evidence type="ECO:0000313" key="15">
    <source>
        <dbReference type="Proteomes" id="UP001460270"/>
    </source>
</evidence>
<evidence type="ECO:0000256" key="2">
    <source>
        <dbReference type="ARBA" id="ARBA00022475"/>
    </source>
</evidence>
<keyword evidence="7" id="KW-1015">Disulfide bond</keyword>
<evidence type="ECO:0000256" key="6">
    <source>
        <dbReference type="ARBA" id="ARBA00023136"/>
    </source>
</evidence>
<comment type="similarity">
    <text evidence="11">Belongs to the G-protein coupled receptor 1 family.</text>
</comment>
<keyword evidence="4 12" id="KW-1133">Transmembrane helix</keyword>
<keyword evidence="15" id="KW-1185">Reference proteome</keyword>
<feature type="transmembrane region" description="Helical" evidence="12">
    <location>
        <begin position="113"/>
        <end position="131"/>
    </location>
</feature>
<keyword evidence="9" id="KW-0325">Glycoprotein</keyword>
<feature type="transmembrane region" description="Helical" evidence="12">
    <location>
        <begin position="528"/>
        <end position="547"/>
    </location>
</feature>
<dbReference type="GO" id="GO:0008188">
    <property type="term" value="F:neuropeptide receptor activity"/>
    <property type="evidence" value="ECO:0007669"/>
    <property type="project" value="TreeGrafter"/>
</dbReference>
<evidence type="ECO:0000256" key="12">
    <source>
        <dbReference type="SAM" id="Phobius"/>
    </source>
</evidence>
<dbReference type="Proteomes" id="UP001460270">
    <property type="component" value="Unassembled WGS sequence"/>
</dbReference>
<dbReference type="FunFam" id="1.20.1070.10:FF:000069">
    <property type="entry name" value="Prokineticin receptor 2"/>
    <property type="match status" value="1"/>
</dbReference>
<feature type="transmembrane region" description="Helical" evidence="12">
    <location>
        <begin position="606"/>
        <end position="624"/>
    </location>
</feature>
<evidence type="ECO:0000256" key="11">
    <source>
        <dbReference type="RuleBase" id="RU000688"/>
    </source>
</evidence>
<dbReference type="PRINTS" id="PR00237">
    <property type="entry name" value="GPCRRHODOPSN"/>
</dbReference>
<dbReference type="AlphaFoldDB" id="A0AAW0PL44"/>
<accession>A0AAW0PL44</accession>
<feature type="transmembrane region" description="Helical" evidence="12">
    <location>
        <begin position="492"/>
        <end position="516"/>
    </location>
</feature>
<dbReference type="InterPro" id="IPR000276">
    <property type="entry name" value="GPCR_Rhodpsn"/>
</dbReference>
<feature type="transmembrane region" description="Helical" evidence="12">
    <location>
        <begin position="55"/>
        <end position="72"/>
    </location>
</feature>
<evidence type="ECO:0000256" key="5">
    <source>
        <dbReference type="ARBA" id="ARBA00023040"/>
    </source>
</evidence>
<keyword evidence="5 11" id="KW-0297">G-protein coupled receptor</keyword>
<keyword evidence="8 11" id="KW-0675">Receptor</keyword>
<dbReference type="Gene3D" id="1.20.1070.10">
    <property type="entry name" value="Rhodopsin 7-helix transmembrane proteins"/>
    <property type="match status" value="1"/>
</dbReference>
<evidence type="ECO:0000256" key="1">
    <source>
        <dbReference type="ARBA" id="ARBA00004651"/>
    </source>
</evidence>
<reference evidence="15" key="1">
    <citation type="submission" date="2024-04" db="EMBL/GenBank/DDBJ databases">
        <title>Salinicola lusitanus LLJ914,a marine bacterium isolated from the Okinawa Trough.</title>
        <authorList>
            <person name="Li J."/>
        </authorList>
    </citation>
    <scope>NUCLEOTIDE SEQUENCE [LARGE SCALE GENOMIC DNA]</scope>
</reference>
<comment type="caution">
    <text evidence="14">The sequence shown here is derived from an EMBL/GenBank/DDBJ whole genome shotgun (WGS) entry which is preliminary data.</text>
</comment>